<evidence type="ECO:0000256" key="1">
    <source>
        <dbReference type="ARBA" id="ARBA00004370"/>
    </source>
</evidence>
<feature type="domain" description="VWFD" evidence="9">
    <location>
        <begin position="859"/>
        <end position="1032"/>
    </location>
</feature>
<evidence type="ECO:0000256" key="3">
    <source>
        <dbReference type="ARBA" id="ARBA00022525"/>
    </source>
</evidence>
<dbReference type="AlphaFoldDB" id="A0A7L2UN70"/>
<dbReference type="SUPFAM" id="SSF57567">
    <property type="entry name" value="Serine protease inhibitors"/>
    <property type="match status" value="2"/>
</dbReference>
<dbReference type="SMART" id="SM00216">
    <property type="entry name" value="VWD"/>
    <property type="match status" value="3"/>
</dbReference>
<dbReference type="InterPro" id="IPR002919">
    <property type="entry name" value="TIL_dom"/>
</dbReference>
<dbReference type="GO" id="GO:0016020">
    <property type="term" value="C:membrane"/>
    <property type="evidence" value="ECO:0007669"/>
    <property type="project" value="UniProtKB-SubCell"/>
</dbReference>
<dbReference type="InterPro" id="IPR001846">
    <property type="entry name" value="VWF_type-D"/>
</dbReference>
<accession>A0A7L2UN70</accession>
<dbReference type="Proteomes" id="UP000528411">
    <property type="component" value="Unassembled WGS sequence"/>
</dbReference>
<dbReference type="SMART" id="SM00832">
    <property type="entry name" value="C8"/>
    <property type="match status" value="2"/>
</dbReference>
<dbReference type="EMBL" id="VYZW01045013">
    <property type="protein sequence ID" value="NXS47129.1"/>
    <property type="molecule type" value="Genomic_DNA"/>
</dbReference>
<dbReference type="PANTHER" id="PTHR46160:SF9">
    <property type="entry name" value="PROTEIN PRY2-RELATED"/>
    <property type="match status" value="1"/>
</dbReference>
<keyword evidence="3" id="KW-0964">Secreted</keyword>
<dbReference type="Gene3D" id="2.10.25.10">
    <property type="entry name" value="Laminin"/>
    <property type="match status" value="2"/>
</dbReference>
<name>A0A7L2UN70_BALRX</name>
<dbReference type="PANTHER" id="PTHR46160">
    <property type="entry name" value="ALPHA-TECTORIN-RELATED"/>
    <property type="match status" value="1"/>
</dbReference>
<reference evidence="10 11" key="1">
    <citation type="submission" date="2019-09" db="EMBL/GenBank/DDBJ databases">
        <title>Bird 10,000 Genomes (B10K) Project - Family phase.</title>
        <authorList>
            <person name="Zhang G."/>
        </authorList>
    </citation>
    <scope>NUCLEOTIDE SEQUENCE [LARGE SCALE GENOMIC DNA]</scope>
    <source>
        <strain evidence="10">B10K-DU-012-56</strain>
    </source>
</reference>
<dbReference type="FunFam" id="2.10.25.10:FF:000055">
    <property type="entry name" value="alpha-tectorin isoform X1"/>
    <property type="match status" value="1"/>
</dbReference>
<feature type="domain" description="VWFD" evidence="9">
    <location>
        <begin position="102"/>
        <end position="280"/>
    </location>
</feature>
<dbReference type="Pfam" id="PF01826">
    <property type="entry name" value="TIL"/>
    <property type="match status" value="2"/>
</dbReference>
<dbReference type="InterPro" id="IPR014853">
    <property type="entry name" value="VWF/SSPO/ZAN-like_Cys-rich_dom"/>
</dbReference>
<evidence type="ECO:0000256" key="7">
    <source>
        <dbReference type="ARBA" id="ARBA00023157"/>
    </source>
</evidence>
<evidence type="ECO:0000256" key="6">
    <source>
        <dbReference type="ARBA" id="ARBA00023136"/>
    </source>
</evidence>
<keyword evidence="11" id="KW-1185">Reference proteome</keyword>
<sequence>LIDLPSSYYKHTCGLCGNFNLKPEDDIPQGGIDPAAVVAWAKGWKDLEDDDPFCWDYCEGNCPVCEEEEKELYGGNQYSGCKLNEKCAMVKGVRRCVARSRSVCVATGDPHYTTFDGRRYDFMGTCIYQLVALCSNDPTLIPFTVTVENNNRGSRMVSYTKEVTLTVYNMTLSLSQAHPQKVKVNGILVDLPFHHGNKLHVYLSGVHGFIKTDFDILVTFDWYSYARVVLPNTYSRAVCGLCGNADGDPEDDFTLPNGQLVTDEIQFADSWKVANVTGCWAGCTEDCKVCTEAEKRAYRGDKHCGLLVKKRGPFAACHSAIDPAPYFDDCLFDTCLYKGHQETVCRSISTYVTDCQSQGIRIEQWRTAAFCSLACPPNQHYELCGPACPTTCWGQAEVEECDATAPCTEGCFCDEGFLLSGDRCVPLAQCGCLHEGHYYKMGEEFFACPRCSERCVCKGAGAVECHPESCAPGEECMVQDGVRGCYPNECGRCQVLGAISYSTFDGRMLHFAGTCNYKLAAAEAAGPEDPVLPFTVEVEKESGKEGPLIHRLLVTTHGVTIGMARGTQWAVTVDGEQHLLPLTLAGGAVTVSQEGTHRVLLVQGGLKLLYDGNAYVLLTLPSTYRQHTKGLCGNFNGDADDDPVDPQELGAAWGTLTPTCTHGGPVPACPSAAPGRCAVLLDVPGPFAGCHGVVAPQEYVAVCMQEQCSKPDARVLCRSLQAYAAACQAAGGQLQEWRAAAKCPLSCPPNSRYELCTHTCDHTCASISTSTHCTSRCFEGCQCNEGFLFNGDECVRMDACGCLHRGRYFEIAETVLSADCSESCTCRAAGGMQCRSTCCPFGQACGFKDGVRSCVDQPGHCTLVPATRFVSFDGATGTTTATGIYLMASLCDPHHTAWFRLLADVGEDQDRPTVVALHLFNSETFITVKRDKRVWVNGVPATLPVEVPGELTVTEARGTIWITQKPKLVIGLSSDGEMTVTVTQDLSSRLCGFCGNYDGNAANDLRGPDGKLVGTMVAAAKAWRAPDFTHVS</sequence>
<keyword evidence="7" id="KW-1015">Disulfide bond</keyword>
<dbReference type="InterPro" id="IPR025615">
    <property type="entry name" value="TILa_dom"/>
</dbReference>
<keyword evidence="4" id="KW-0732">Signal</keyword>
<dbReference type="GO" id="GO:0005576">
    <property type="term" value="C:extracellular region"/>
    <property type="evidence" value="ECO:0007669"/>
    <property type="project" value="UniProtKB-SubCell"/>
</dbReference>
<dbReference type="InterPro" id="IPR052749">
    <property type="entry name" value="Alpha-tectorin"/>
</dbReference>
<feature type="domain" description="VWFD" evidence="9">
    <location>
        <begin position="1"/>
        <end position="55"/>
    </location>
</feature>
<dbReference type="CDD" id="cd19941">
    <property type="entry name" value="TIL"/>
    <property type="match status" value="2"/>
</dbReference>
<protein>
    <submittedName>
        <fullName evidence="10">FCGBP protein</fullName>
    </submittedName>
</protein>
<feature type="non-terminal residue" evidence="10">
    <location>
        <position position="1032"/>
    </location>
</feature>
<dbReference type="Pfam" id="PF08742">
    <property type="entry name" value="C8"/>
    <property type="match status" value="2"/>
</dbReference>
<dbReference type="PROSITE" id="PS51233">
    <property type="entry name" value="VWFD"/>
    <property type="match status" value="4"/>
</dbReference>
<comment type="caution">
    <text evidence="10">The sequence shown here is derived from an EMBL/GenBank/DDBJ whole genome shotgun (WGS) entry which is preliminary data.</text>
</comment>
<dbReference type="Pfam" id="PF12714">
    <property type="entry name" value="TILa"/>
    <property type="match status" value="2"/>
</dbReference>
<evidence type="ECO:0000313" key="10">
    <source>
        <dbReference type="EMBL" id="NXS47129.1"/>
    </source>
</evidence>
<comment type="subcellular location">
    <subcellularLocation>
        <location evidence="1">Membrane</location>
    </subcellularLocation>
    <subcellularLocation>
        <location evidence="2">Secreted</location>
    </subcellularLocation>
</comment>
<evidence type="ECO:0000256" key="5">
    <source>
        <dbReference type="ARBA" id="ARBA00022737"/>
    </source>
</evidence>
<proteinExistence type="predicted"/>
<dbReference type="Pfam" id="PF00094">
    <property type="entry name" value="VWD"/>
    <property type="match status" value="4"/>
</dbReference>
<evidence type="ECO:0000256" key="8">
    <source>
        <dbReference type="ARBA" id="ARBA00023180"/>
    </source>
</evidence>
<feature type="domain" description="VWFD" evidence="9">
    <location>
        <begin position="491"/>
        <end position="678"/>
    </location>
</feature>
<keyword evidence="5" id="KW-0677">Repeat</keyword>
<dbReference type="FunFam" id="2.10.25.10:FF:000153">
    <property type="entry name" value="MUC5B isoform 1"/>
    <property type="match status" value="1"/>
</dbReference>
<dbReference type="OrthoDB" id="6236007at2759"/>
<keyword evidence="8" id="KW-0325">Glycoprotein</keyword>
<organism evidence="10 11">
    <name type="scientific">Balaeniceps rex</name>
    <name type="common">Shoebill</name>
    <dbReference type="NCBI Taxonomy" id="33584"/>
    <lineage>
        <taxon>Eukaryota</taxon>
        <taxon>Metazoa</taxon>
        <taxon>Chordata</taxon>
        <taxon>Craniata</taxon>
        <taxon>Vertebrata</taxon>
        <taxon>Euteleostomi</taxon>
        <taxon>Archelosauria</taxon>
        <taxon>Archosauria</taxon>
        <taxon>Dinosauria</taxon>
        <taxon>Saurischia</taxon>
        <taxon>Theropoda</taxon>
        <taxon>Coelurosauria</taxon>
        <taxon>Aves</taxon>
        <taxon>Neognathae</taxon>
        <taxon>Neoaves</taxon>
        <taxon>Aequornithes</taxon>
        <taxon>Pelecaniformes</taxon>
        <taxon>Balaenicipitidae</taxon>
        <taxon>Balaeniceps</taxon>
    </lineage>
</organism>
<evidence type="ECO:0000256" key="4">
    <source>
        <dbReference type="ARBA" id="ARBA00022729"/>
    </source>
</evidence>
<dbReference type="InterPro" id="IPR036084">
    <property type="entry name" value="Ser_inhib-like_sf"/>
</dbReference>
<evidence type="ECO:0000313" key="11">
    <source>
        <dbReference type="Proteomes" id="UP000528411"/>
    </source>
</evidence>
<keyword evidence="6" id="KW-0472">Membrane</keyword>
<gene>
    <name evidence="10" type="primary">Fcgbp_3</name>
    <name evidence="10" type="ORF">BALREX_R02685</name>
</gene>
<feature type="non-terminal residue" evidence="10">
    <location>
        <position position="1"/>
    </location>
</feature>
<evidence type="ECO:0000259" key="9">
    <source>
        <dbReference type="PROSITE" id="PS51233"/>
    </source>
</evidence>
<evidence type="ECO:0000256" key="2">
    <source>
        <dbReference type="ARBA" id="ARBA00004613"/>
    </source>
</evidence>